<dbReference type="OrthoDB" id="1924577at2759"/>
<evidence type="ECO:0000313" key="8">
    <source>
        <dbReference type="Proteomes" id="UP000054928"/>
    </source>
</evidence>
<dbReference type="GO" id="GO:0032040">
    <property type="term" value="C:small-subunit processome"/>
    <property type="evidence" value="ECO:0007669"/>
    <property type="project" value="TreeGrafter"/>
</dbReference>
<sequence>MGRKARHKSRTGDGGAEVRLRKRQLKEAQQSHKEAELTFYDDPSENESNCERIESEDDELAGEEVLELGADENDDEEDDEDDVDMDGDDDNTFDADAERKKAIELEGKWGKKRKTFYSADTAEYELESDEEIAQDEEDAALELQRKQAEMMDDEDFGIDGPEADEDVEGEEEEDNNEIPVDDEDLVKAQLADIAQVADNGIGGVETIEQVPKDFSKMTKKDKLEIVNNSAPELLGLLAELESSTKELEEVVTPAVVKLRPVRRKSHQLQMGLRYLMTRQNLLLNYSTNISFYLLLRAEGKSVADHPVLMHLLLIKKQLNKLQSINEIMDGQLQDLLTKELPAAEREPKLNDGLNKFSATSTIKRGGNGANNLANHSRLQKKSIDVSIDELAEAERFYKQTEQDHAMLKKAKKELYTHENPSELLSSDEDNVSDGEGAKRGASYQIMKNKGLKAHKSKLNRNPRVKKRMQYRKAIIRRKGQVRDVRVGEASKYGGESTGIKANLSRSRKIRN</sequence>
<comment type="subcellular location">
    <subcellularLocation>
        <location evidence="1">Nucleus</location>
    </subcellularLocation>
</comment>
<proteinExistence type="inferred from homology"/>
<feature type="region of interest" description="Disordered" evidence="5">
    <location>
        <begin position="487"/>
        <end position="511"/>
    </location>
</feature>
<dbReference type="OMA" id="EEYIRPQ"/>
<evidence type="ECO:0000256" key="2">
    <source>
        <dbReference type="ARBA" id="ARBA00010979"/>
    </source>
</evidence>
<dbReference type="EMBL" id="CCYD01000286">
    <property type="protein sequence ID" value="CEG37439.1"/>
    <property type="molecule type" value="Genomic_DNA"/>
</dbReference>
<keyword evidence="4" id="KW-0539">Nucleus</keyword>
<evidence type="ECO:0000259" key="6">
    <source>
        <dbReference type="Pfam" id="PF09368"/>
    </source>
</evidence>
<keyword evidence="8" id="KW-1185">Reference proteome</keyword>
<keyword evidence="3" id="KW-0597">Phosphoprotein</keyword>
<evidence type="ECO:0000256" key="5">
    <source>
        <dbReference type="SAM" id="MobiDB-lite"/>
    </source>
</evidence>
<feature type="compositionally biased region" description="Acidic residues" evidence="5">
    <location>
        <begin position="54"/>
        <end position="95"/>
    </location>
</feature>
<evidence type="ECO:0000256" key="4">
    <source>
        <dbReference type="ARBA" id="ARBA00023242"/>
    </source>
</evidence>
<feature type="compositionally biased region" description="Basic residues" evidence="5">
    <location>
        <begin position="449"/>
        <end position="461"/>
    </location>
</feature>
<dbReference type="STRING" id="4781.A0A0P1A9L8"/>
<dbReference type="Proteomes" id="UP000054928">
    <property type="component" value="Unassembled WGS sequence"/>
</dbReference>
<feature type="domain" description="Sas10 C-terminal" evidence="6">
    <location>
        <begin position="436"/>
        <end position="509"/>
    </location>
</feature>
<dbReference type="GeneID" id="36400087"/>
<name>A0A0P1A9L8_PLAHL</name>
<dbReference type="Pfam" id="PF09368">
    <property type="entry name" value="Sas10"/>
    <property type="match status" value="1"/>
</dbReference>
<comment type="similarity">
    <text evidence="2">Belongs to the SAS10 family.</text>
</comment>
<feature type="region of interest" description="Disordered" evidence="5">
    <location>
        <begin position="1"/>
        <end position="97"/>
    </location>
</feature>
<dbReference type="PANTHER" id="PTHR13237:SF8">
    <property type="entry name" value="SOMETHING ABOUT SILENCING PROTEIN 10"/>
    <property type="match status" value="1"/>
</dbReference>
<accession>A0A0P1A9L8</accession>
<evidence type="ECO:0000313" key="7">
    <source>
        <dbReference type="EMBL" id="CEG37439.1"/>
    </source>
</evidence>
<feature type="compositionally biased region" description="Acidic residues" evidence="5">
    <location>
        <begin position="150"/>
        <end position="177"/>
    </location>
</feature>
<dbReference type="InterPro" id="IPR018972">
    <property type="entry name" value="Sas10_C_dom"/>
</dbReference>
<evidence type="ECO:0000256" key="1">
    <source>
        <dbReference type="ARBA" id="ARBA00004123"/>
    </source>
</evidence>
<organism evidence="7 8">
    <name type="scientific">Plasmopara halstedii</name>
    <name type="common">Downy mildew of sunflower</name>
    <dbReference type="NCBI Taxonomy" id="4781"/>
    <lineage>
        <taxon>Eukaryota</taxon>
        <taxon>Sar</taxon>
        <taxon>Stramenopiles</taxon>
        <taxon>Oomycota</taxon>
        <taxon>Peronosporomycetes</taxon>
        <taxon>Peronosporales</taxon>
        <taxon>Peronosporaceae</taxon>
        <taxon>Plasmopara</taxon>
    </lineage>
</organism>
<evidence type="ECO:0000256" key="3">
    <source>
        <dbReference type="ARBA" id="ARBA00022553"/>
    </source>
</evidence>
<reference evidence="8" key="1">
    <citation type="submission" date="2014-09" db="EMBL/GenBank/DDBJ databases">
        <authorList>
            <person name="Sharma Rahul"/>
            <person name="Thines Marco"/>
        </authorList>
    </citation>
    <scope>NUCLEOTIDE SEQUENCE [LARGE SCALE GENOMIC DNA]</scope>
</reference>
<feature type="region of interest" description="Disordered" evidence="5">
    <location>
        <begin position="418"/>
        <end position="461"/>
    </location>
</feature>
<protein>
    <submittedName>
        <fullName evidence="7">Disrupter of silencing SAS10</fullName>
    </submittedName>
</protein>
<dbReference type="RefSeq" id="XP_024573808.1">
    <property type="nucleotide sequence ID" value="XM_024722764.1"/>
</dbReference>
<dbReference type="Pfam" id="PF04000">
    <property type="entry name" value="Sas10_Utp3"/>
    <property type="match status" value="1"/>
</dbReference>
<feature type="compositionally biased region" description="Basic and acidic residues" evidence="5">
    <location>
        <begin position="25"/>
        <end position="36"/>
    </location>
</feature>
<dbReference type="AlphaFoldDB" id="A0A0P1A9L8"/>
<dbReference type="GO" id="GO:0000462">
    <property type="term" value="P:maturation of SSU-rRNA from tricistronic rRNA transcript (SSU-rRNA, 5.8S rRNA, LSU-rRNA)"/>
    <property type="evidence" value="ECO:0007669"/>
    <property type="project" value="TreeGrafter"/>
</dbReference>
<dbReference type="PANTHER" id="PTHR13237">
    <property type="entry name" value="SOMETHING ABOUT SILENCING PROTEIN 10-RELATED"/>
    <property type="match status" value="1"/>
</dbReference>
<feature type="region of interest" description="Disordered" evidence="5">
    <location>
        <begin position="144"/>
        <end position="177"/>
    </location>
</feature>
<dbReference type="InterPro" id="IPR007146">
    <property type="entry name" value="Sas10/Utp3/C1D"/>
</dbReference>